<dbReference type="Pfam" id="PF17303">
    <property type="entry name" value="DUF5352"/>
    <property type="match status" value="1"/>
</dbReference>
<feature type="signal peptide" evidence="1">
    <location>
        <begin position="1"/>
        <end position="22"/>
    </location>
</feature>
<dbReference type="OrthoDB" id="5823537at2759"/>
<accession>W2TCX2</accession>
<evidence type="ECO:0000313" key="3">
    <source>
        <dbReference type="Proteomes" id="UP000053676"/>
    </source>
</evidence>
<dbReference type="KEGG" id="nai:NECAME_00423"/>
<dbReference type="Proteomes" id="UP000053676">
    <property type="component" value="Unassembled WGS sequence"/>
</dbReference>
<evidence type="ECO:0000313" key="2">
    <source>
        <dbReference type="EMBL" id="ETN79046.1"/>
    </source>
</evidence>
<gene>
    <name evidence="2" type="ORF">NECAME_00423</name>
</gene>
<dbReference type="GeneID" id="25340467"/>
<reference evidence="3" key="1">
    <citation type="journal article" date="2014" name="Nat. Genet.">
        <title>Genome of the human hookworm Necator americanus.</title>
        <authorList>
            <person name="Tang Y.T."/>
            <person name="Gao X."/>
            <person name="Rosa B.A."/>
            <person name="Abubucker S."/>
            <person name="Hallsworth-Pepin K."/>
            <person name="Martin J."/>
            <person name="Tyagi R."/>
            <person name="Heizer E."/>
            <person name="Zhang X."/>
            <person name="Bhonagiri-Palsikar V."/>
            <person name="Minx P."/>
            <person name="Warren W.C."/>
            <person name="Wang Q."/>
            <person name="Zhan B."/>
            <person name="Hotez P.J."/>
            <person name="Sternberg P.W."/>
            <person name="Dougall A."/>
            <person name="Gaze S.T."/>
            <person name="Mulvenna J."/>
            <person name="Sotillo J."/>
            <person name="Ranganathan S."/>
            <person name="Rabelo E.M."/>
            <person name="Wilson R.K."/>
            <person name="Felgner P.L."/>
            <person name="Bethony J."/>
            <person name="Hawdon J.M."/>
            <person name="Gasser R.B."/>
            <person name="Loukas A."/>
            <person name="Mitreva M."/>
        </authorList>
    </citation>
    <scope>NUCLEOTIDE SEQUENCE [LARGE SCALE GENOMIC DNA]</scope>
</reference>
<proteinExistence type="predicted"/>
<keyword evidence="3" id="KW-1185">Reference proteome</keyword>
<feature type="chain" id="PRO_5004826538" description="DOMON domain protein" evidence="1">
    <location>
        <begin position="23"/>
        <end position="203"/>
    </location>
</feature>
<keyword evidence="1" id="KW-0732">Signal</keyword>
<dbReference type="AlphaFoldDB" id="W2TCX2"/>
<dbReference type="OMA" id="GWAYIIY"/>
<name>W2TCX2_NECAM</name>
<protein>
    <recommendedName>
        <fullName evidence="4">DOMON domain protein</fullName>
    </recommendedName>
</protein>
<sequence length="203" mass="22644">MTSRFQMKQIVILIAVLTGIFAQSGDVTCDYRPTGDEIVESAVPIATFRTSGADFVRANWCITHCKDRKSIKAAMNFQPSNGTTPGFTVKSYRMAQGKRIFKVFGVTKQIDDGDNTFCVDDNVAATADSVFQKYSDVETITEALNYYINKPGWAYLVYQMGPPPSIISTSNVYMNSNFCMKTYNKVINGQYAEFQMFAGLVQN</sequence>
<organism evidence="2 3">
    <name type="scientific">Necator americanus</name>
    <name type="common">Human hookworm</name>
    <dbReference type="NCBI Taxonomy" id="51031"/>
    <lineage>
        <taxon>Eukaryota</taxon>
        <taxon>Metazoa</taxon>
        <taxon>Ecdysozoa</taxon>
        <taxon>Nematoda</taxon>
        <taxon>Chromadorea</taxon>
        <taxon>Rhabditida</taxon>
        <taxon>Rhabditina</taxon>
        <taxon>Rhabditomorpha</taxon>
        <taxon>Strongyloidea</taxon>
        <taxon>Ancylostomatidae</taxon>
        <taxon>Bunostominae</taxon>
        <taxon>Necator</taxon>
    </lineage>
</organism>
<evidence type="ECO:0000256" key="1">
    <source>
        <dbReference type="SAM" id="SignalP"/>
    </source>
</evidence>
<evidence type="ECO:0008006" key="4">
    <source>
        <dbReference type="Google" id="ProtNLM"/>
    </source>
</evidence>
<dbReference type="CTD" id="25340467"/>
<dbReference type="EMBL" id="KI659683">
    <property type="protein sequence ID" value="ETN79046.1"/>
    <property type="molecule type" value="Genomic_DNA"/>
</dbReference>
<dbReference type="InterPro" id="IPR035274">
    <property type="entry name" value="DUF5352"/>
</dbReference>